<dbReference type="CDD" id="cd08771">
    <property type="entry name" value="DLP_1"/>
    <property type="match status" value="1"/>
</dbReference>
<dbReference type="Pfam" id="PF01031">
    <property type="entry name" value="Dynamin_M"/>
    <property type="match status" value="1"/>
</dbReference>
<dbReference type="GO" id="GO:0003924">
    <property type="term" value="F:GTPase activity"/>
    <property type="evidence" value="ECO:0007669"/>
    <property type="project" value="InterPro"/>
</dbReference>
<evidence type="ECO:0000259" key="4">
    <source>
        <dbReference type="PROSITE" id="PS51718"/>
    </source>
</evidence>
<evidence type="ECO:0000256" key="2">
    <source>
        <dbReference type="ARBA" id="ARBA00023134"/>
    </source>
</evidence>
<dbReference type="PANTHER" id="PTHR11566:SF215">
    <property type="entry name" value="DYNAMIN GTPASE"/>
    <property type="match status" value="1"/>
</dbReference>
<evidence type="ECO:0000256" key="1">
    <source>
        <dbReference type="ARBA" id="ARBA00022741"/>
    </source>
</evidence>
<dbReference type="PROSITE" id="PS51718">
    <property type="entry name" value="G_DYNAMIN_2"/>
    <property type="match status" value="1"/>
</dbReference>
<dbReference type="GO" id="GO:0008017">
    <property type="term" value="F:microtubule binding"/>
    <property type="evidence" value="ECO:0007669"/>
    <property type="project" value="TreeGrafter"/>
</dbReference>
<keyword evidence="1" id="KW-0547">Nucleotide-binding</keyword>
<dbReference type="AlphaFoldDB" id="A0AA40CP18"/>
<dbReference type="Pfam" id="PF00350">
    <property type="entry name" value="Dynamin_N"/>
    <property type="match status" value="1"/>
</dbReference>
<proteinExistence type="predicted"/>
<dbReference type="GO" id="GO:0005525">
    <property type="term" value="F:GTP binding"/>
    <property type="evidence" value="ECO:0007669"/>
    <property type="project" value="InterPro"/>
</dbReference>
<keyword evidence="2" id="KW-0342">GTP-binding</keyword>
<dbReference type="Proteomes" id="UP001174936">
    <property type="component" value="Unassembled WGS sequence"/>
</dbReference>
<dbReference type="InterPro" id="IPR020850">
    <property type="entry name" value="GED_dom"/>
</dbReference>
<dbReference type="SUPFAM" id="SSF52540">
    <property type="entry name" value="P-loop containing nucleoside triphosphate hydrolases"/>
    <property type="match status" value="1"/>
</dbReference>
<evidence type="ECO:0000313" key="6">
    <source>
        <dbReference type="Proteomes" id="UP001174936"/>
    </source>
</evidence>
<gene>
    <name evidence="5" type="ORF">B0T16DRAFT_378019</name>
</gene>
<dbReference type="Gene3D" id="3.40.50.300">
    <property type="entry name" value="P-loop containing nucleotide triphosphate hydrolases"/>
    <property type="match status" value="1"/>
</dbReference>
<dbReference type="GO" id="GO:0005739">
    <property type="term" value="C:mitochondrion"/>
    <property type="evidence" value="ECO:0007669"/>
    <property type="project" value="TreeGrafter"/>
</dbReference>
<dbReference type="FunFam" id="3.40.50.300:FF:001425">
    <property type="entry name" value="Dynamin GTPase, putative"/>
    <property type="match status" value="1"/>
</dbReference>
<dbReference type="GO" id="GO:0006897">
    <property type="term" value="P:endocytosis"/>
    <property type="evidence" value="ECO:0007669"/>
    <property type="project" value="TreeGrafter"/>
</dbReference>
<name>A0AA40CP18_9PEZI</name>
<dbReference type="InterPro" id="IPR000375">
    <property type="entry name" value="Dynamin_stalk"/>
</dbReference>
<evidence type="ECO:0000259" key="3">
    <source>
        <dbReference type="PROSITE" id="PS51388"/>
    </source>
</evidence>
<accession>A0AA40CP18</accession>
<dbReference type="GO" id="GO:0016559">
    <property type="term" value="P:peroxisome fission"/>
    <property type="evidence" value="ECO:0007669"/>
    <property type="project" value="TreeGrafter"/>
</dbReference>
<dbReference type="GO" id="GO:0005874">
    <property type="term" value="C:microtubule"/>
    <property type="evidence" value="ECO:0007669"/>
    <property type="project" value="TreeGrafter"/>
</dbReference>
<dbReference type="InterPro" id="IPR022812">
    <property type="entry name" value="Dynamin"/>
</dbReference>
<dbReference type="GO" id="GO:0048312">
    <property type="term" value="P:intracellular distribution of mitochondria"/>
    <property type="evidence" value="ECO:0007669"/>
    <property type="project" value="TreeGrafter"/>
</dbReference>
<keyword evidence="6" id="KW-1185">Reference proteome</keyword>
<dbReference type="PROSITE" id="PS51388">
    <property type="entry name" value="GED"/>
    <property type="match status" value="1"/>
</dbReference>
<dbReference type="SMART" id="SM00053">
    <property type="entry name" value="DYNc"/>
    <property type="match status" value="1"/>
</dbReference>
<dbReference type="PANTHER" id="PTHR11566">
    <property type="entry name" value="DYNAMIN"/>
    <property type="match status" value="1"/>
</dbReference>
<sequence length="764" mass="85314">MTLVESNDEGLGSRAMLDKVDKLRELGVSATIPLPQIVAAGEQSAGKSSLLESLTGISFPRSVSLCTRFATEIICRRESETSIVISIQPGRGCSRAHAEAVLAFRRTVDSFTGDAFAAVFKEAAVAMGIKTDATSNSKAPTFTSDVLRIEKNGPDEEHLTLIDVPGIFENETPGLTTQGDIALVKEMVKLYIEDSRTIILAVVPCNTDVATQTIIRFASEVDPKGQRTLGVLTKPDLAVETATKNAVADLVRGRRQDLKLGYCIVRNRGADDHSATLDTVARDAKEREFFSQQLWSTLDPTRVGIPALRSRLRTLLVDRTRTEFPNVKREMDRKLKDAKQLLDGMGDARSTHGEQITFLCKIVSEYGRRVEYGRNAYYSGDPIFTEREDLRLITRIRELNEKFAEMFFNIAHRIEFEVAEDLAATPEENSEEAEDVKEFFSLSRKMKLNGGRFPVGSDSDEQSELDSLSASRDERGALYPLSFQIPTVGESDLQGDILSDPFCCERPLAKPLLQEIESMYHEFRGYELGTFGNSVIPAMFKMQAEKWKPVALAHVSNAILIVHDFISTMVEKACPDPLVREPLWSLLLEELIPCYRRAMDHARFLLKVELDGPSVTCNPSFYASLEETSQARRVRAAEKYMVEVPKGVRGVEEGLYINKEDLAKCTDANNVSEVVLRIHDVTKSYYQVVRDRFVDNICAHVVDHFLLSDEDGPLKVFSSEFVTKKMTAEDLDTVAGEDAVARNQRISLEQQIDLLKKAVKILRS</sequence>
<organism evidence="5 6">
    <name type="scientific">Cercophora newfieldiana</name>
    <dbReference type="NCBI Taxonomy" id="92897"/>
    <lineage>
        <taxon>Eukaryota</taxon>
        <taxon>Fungi</taxon>
        <taxon>Dikarya</taxon>
        <taxon>Ascomycota</taxon>
        <taxon>Pezizomycotina</taxon>
        <taxon>Sordariomycetes</taxon>
        <taxon>Sordariomycetidae</taxon>
        <taxon>Sordariales</taxon>
        <taxon>Lasiosphaeriaceae</taxon>
        <taxon>Cercophora</taxon>
    </lineage>
</organism>
<dbReference type="InterPro" id="IPR027417">
    <property type="entry name" value="P-loop_NTPase"/>
</dbReference>
<dbReference type="GO" id="GO:0016020">
    <property type="term" value="C:membrane"/>
    <property type="evidence" value="ECO:0007669"/>
    <property type="project" value="TreeGrafter"/>
</dbReference>
<dbReference type="Gene3D" id="1.20.120.1240">
    <property type="entry name" value="Dynamin, middle domain"/>
    <property type="match status" value="1"/>
</dbReference>
<dbReference type="InterPro" id="IPR045063">
    <property type="entry name" value="Dynamin_N"/>
</dbReference>
<dbReference type="GO" id="GO:0000266">
    <property type="term" value="P:mitochondrial fission"/>
    <property type="evidence" value="ECO:0007669"/>
    <property type="project" value="TreeGrafter"/>
</dbReference>
<dbReference type="PRINTS" id="PR00195">
    <property type="entry name" value="DYNAMIN"/>
</dbReference>
<feature type="domain" description="Dynamin-type G" evidence="4">
    <location>
        <begin position="31"/>
        <end position="325"/>
    </location>
</feature>
<reference evidence="5" key="1">
    <citation type="submission" date="2023-06" db="EMBL/GenBank/DDBJ databases">
        <title>Genome-scale phylogeny and comparative genomics of the fungal order Sordariales.</title>
        <authorList>
            <consortium name="Lawrence Berkeley National Laboratory"/>
            <person name="Hensen N."/>
            <person name="Bonometti L."/>
            <person name="Westerberg I."/>
            <person name="Brannstrom I.O."/>
            <person name="Guillou S."/>
            <person name="Cros-Aarteil S."/>
            <person name="Calhoun S."/>
            <person name="Haridas S."/>
            <person name="Kuo A."/>
            <person name="Mondo S."/>
            <person name="Pangilinan J."/>
            <person name="Riley R."/>
            <person name="Labutti K."/>
            <person name="Andreopoulos B."/>
            <person name="Lipzen A."/>
            <person name="Chen C."/>
            <person name="Yanf M."/>
            <person name="Daum C."/>
            <person name="Ng V."/>
            <person name="Clum A."/>
            <person name="Steindorff A."/>
            <person name="Ohm R."/>
            <person name="Martin F."/>
            <person name="Silar P."/>
            <person name="Natvig D."/>
            <person name="Lalanne C."/>
            <person name="Gautier V."/>
            <person name="Ament-Velasquez S.L."/>
            <person name="Kruys A."/>
            <person name="Hutchinson M.I."/>
            <person name="Powell A.J."/>
            <person name="Barry K."/>
            <person name="Miller A.N."/>
            <person name="Grigoriev I.V."/>
            <person name="Debuchy R."/>
            <person name="Gladieux P."/>
            <person name="Thoren M.H."/>
            <person name="Johannesson H."/>
        </authorList>
    </citation>
    <scope>NUCLEOTIDE SEQUENCE</scope>
    <source>
        <strain evidence="5">SMH2532-1</strain>
    </source>
</reference>
<dbReference type="InterPro" id="IPR001401">
    <property type="entry name" value="Dynamin_GTPase"/>
</dbReference>
<dbReference type="InterPro" id="IPR030381">
    <property type="entry name" value="G_DYNAMIN_dom"/>
</dbReference>
<comment type="caution">
    <text evidence="5">The sequence shown here is derived from an EMBL/GenBank/DDBJ whole genome shotgun (WGS) entry which is preliminary data.</text>
</comment>
<protein>
    <submittedName>
        <fullName evidence="5">Dynamin family protein</fullName>
    </submittedName>
</protein>
<evidence type="ECO:0000313" key="5">
    <source>
        <dbReference type="EMBL" id="KAK0644104.1"/>
    </source>
</evidence>
<feature type="domain" description="GED" evidence="3">
    <location>
        <begin position="675"/>
        <end position="764"/>
    </location>
</feature>
<dbReference type="EMBL" id="JAULSV010000005">
    <property type="protein sequence ID" value="KAK0644104.1"/>
    <property type="molecule type" value="Genomic_DNA"/>
</dbReference>